<dbReference type="InParanoid" id="C7QAQ4"/>
<dbReference type="RefSeq" id="WP_015794106.1">
    <property type="nucleotide sequence ID" value="NC_013131.1"/>
</dbReference>
<dbReference type="AlphaFoldDB" id="C7QAQ4"/>
<feature type="compositionally biased region" description="Polar residues" evidence="1">
    <location>
        <begin position="165"/>
        <end position="189"/>
    </location>
</feature>
<feature type="region of interest" description="Disordered" evidence="1">
    <location>
        <begin position="152"/>
        <end position="233"/>
    </location>
</feature>
<evidence type="ECO:0000313" key="3">
    <source>
        <dbReference type="Proteomes" id="UP000000851"/>
    </source>
</evidence>
<protein>
    <submittedName>
        <fullName evidence="2">Uncharacterized protein</fullName>
    </submittedName>
</protein>
<keyword evidence="3" id="KW-1185">Reference proteome</keyword>
<feature type="compositionally biased region" description="Low complexity" evidence="1">
    <location>
        <begin position="286"/>
        <end position="305"/>
    </location>
</feature>
<accession>C7QAQ4</accession>
<evidence type="ECO:0000256" key="1">
    <source>
        <dbReference type="SAM" id="MobiDB-lite"/>
    </source>
</evidence>
<gene>
    <name evidence="2" type="ordered locus">Caci_5518</name>
</gene>
<evidence type="ECO:0000313" key="2">
    <source>
        <dbReference type="EMBL" id="ACU74377.1"/>
    </source>
</evidence>
<dbReference type="KEGG" id="cai:Caci_5518"/>
<feature type="region of interest" description="Disordered" evidence="1">
    <location>
        <begin position="1"/>
        <end position="47"/>
    </location>
</feature>
<feature type="compositionally biased region" description="Low complexity" evidence="1">
    <location>
        <begin position="196"/>
        <end position="209"/>
    </location>
</feature>
<dbReference type="Proteomes" id="UP000000851">
    <property type="component" value="Chromosome"/>
</dbReference>
<proteinExistence type="predicted"/>
<reference evidence="2 3" key="1">
    <citation type="journal article" date="2009" name="Stand. Genomic Sci.">
        <title>Complete genome sequence of Catenulispora acidiphila type strain (ID 139908).</title>
        <authorList>
            <person name="Copeland A."/>
            <person name="Lapidus A."/>
            <person name="Glavina Del Rio T."/>
            <person name="Nolan M."/>
            <person name="Lucas S."/>
            <person name="Chen F."/>
            <person name="Tice H."/>
            <person name="Cheng J.F."/>
            <person name="Bruce D."/>
            <person name="Goodwin L."/>
            <person name="Pitluck S."/>
            <person name="Mikhailova N."/>
            <person name="Pati A."/>
            <person name="Ivanova N."/>
            <person name="Mavromatis K."/>
            <person name="Chen A."/>
            <person name="Palaniappan K."/>
            <person name="Chain P."/>
            <person name="Land M."/>
            <person name="Hauser L."/>
            <person name="Chang Y.J."/>
            <person name="Jeffries C.D."/>
            <person name="Chertkov O."/>
            <person name="Brettin T."/>
            <person name="Detter J.C."/>
            <person name="Han C."/>
            <person name="Ali Z."/>
            <person name="Tindall B.J."/>
            <person name="Goker M."/>
            <person name="Bristow J."/>
            <person name="Eisen J.A."/>
            <person name="Markowitz V."/>
            <person name="Hugenholtz P."/>
            <person name="Kyrpides N.C."/>
            <person name="Klenk H.P."/>
        </authorList>
    </citation>
    <scope>NUCLEOTIDE SEQUENCE [LARGE SCALE GENOMIC DNA]</scope>
    <source>
        <strain evidence="3">DSM 44928 / JCM 14897 / NBRC 102108 / NRRL B-24433 / ID139908</strain>
    </source>
</reference>
<organism evidence="2 3">
    <name type="scientific">Catenulispora acidiphila (strain DSM 44928 / JCM 14897 / NBRC 102108 / NRRL B-24433 / ID139908)</name>
    <dbReference type="NCBI Taxonomy" id="479433"/>
    <lineage>
        <taxon>Bacteria</taxon>
        <taxon>Bacillati</taxon>
        <taxon>Actinomycetota</taxon>
        <taxon>Actinomycetes</taxon>
        <taxon>Catenulisporales</taxon>
        <taxon>Catenulisporaceae</taxon>
        <taxon>Catenulispora</taxon>
    </lineage>
</organism>
<sequence length="352" mass="34520">MPYSPGWDGAGDATNGAHAPAGSEGPAALDGTRRPDGHAGSGDNGGGTTVSSVDFLADLGPSADTRAVARVLAAATAPPWPHELRGYEAARRAFENAGATPVRRSAAVPLRRLIGVKLAAVAGALTVTGVAVAAEADVLPSPIQRAAHQMLGGVGVPEPDPESRAGQTMASSSQPSQVPGASSRPSTGQLGAPHGSQSPDQASADPSSSDGLLPGTPAGTADSSAPSTSASDAAEALTLCREYATHKKGNGNGGLSEHDRRKLVALAGGADKIDAYCAQVLAAAPTPTVPQPTGAASTSQPAPSTSAPPSPSHDHKPAASTSSSSAGAAFGPAVSSSSAAHAHVPDPTRRGR</sequence>
<dbReference type="HOGENOM" id="CLU_786855_0_0_11"/>
<feature type="region of interest" description="Disordered" evidence="1">
    <location>
        <begin position="286"/>
        <end position="352"/>
    </location>
</feature>
<feature type="compositionally biased region" description="Basic and acidic residues" evidence="1">
    <location>
        <begin position="343"/>
        <end position="352"/>
    </location>
</feature>
<dbReference type="EMBL" id="CP001700">
    <property type="protein sequence ID" value="ACU74377.1"/>
    <property type="molecule type" value="Genomic_DNA"/>
</dbReference>
<name>C7QAQ4_CATAD</name>
<feature type="compositionally biased region" description="Low complexity" evidence="1">
    <location>
        <begin position="217"/>
        <end position="233"/>
    </location>
</feature>
<feature type="compositionally biased region" description="Low complexity" evidence="1">
    <location>
        <begin position="318"/>
        <end position="342"/>
    </location>
</feature>